<evidence type="ECO:0000256" key="1">
    <source>
        <dbReference type="ARBA" id="ARBA00022898"/>
    </source>
</evidence>
<dbReference type="PANTHER" id="PTHR10146:SF14">
    <property type="entry name" value="PYRIDOXAL PHOSPHATE HOMEOSTASIS PROTEIN"/>
    <property type="match status" value="1"/>
</dbReference>
<dbReference type="AlphaFoldDB" id="A0A9X1VAQ1"/>
<comment type="similarity">
    <text evidence="2 4">Belongs to the pyridoxal phosphate-binding protein YggS/PROSC family.</text>
</comment>
<dbReference type="NCBIfam" id="TIGR00044">
    <property type="entry name" value="YggS family pyridoxal phosphate-dependent enzyme"/>
    <property type="match status" value="1"/>
</dbReference>
<dbReference type="HAMAP" id="MF_02087">
    <property type="entry name" value="PLP_homeostasis"/>
    <property type="match status" value="1"/>
</dbReference>
<comment type="caution">
    <text evidence="6">The sequence shown here is derived from an EMBL/GenBank/DDBJ whole genome shotgun (WGS) entry which is preliminary data.</text>
</comment>
<evidence type="ECO:0000313" key="7">
    <source>
        <dbReference type="Proteomes" id="UP001139263"/>
    </source>
</evidence>
<dbReference type="Pfam" id="PF01168">
    <property type="entry name" value="Ala_racemase_N"/>
    <property type="match status" value="1"/>
</dbReference>
<name>A0A9X1VAQ1_9BACL</name>
<dbReference type="RefSeq" id="WP_241715634.1">
    <property type="nucleotide sequence ID" value="NZ_JALBUF010000009.1"/>
</dbReference>
<dbReference type="FunFam" id="3.20.20.10:FF:000018">
    <property type="entry name" value="Pyridoxal phosphate homeostasis protein"/>
    <property type="match status" value="1"/>
</dbReference>
<evidence type="ECO:0000313" key="6">
    <source>
        <dbReference type="EMBL" id="MCI0184202.1"/>
    </source>
</evidence>
<dbReference type="SUPFAM" id="SSF51419">
    <property type="entry name" value="PLP-binding barrel"/>
    <property type="match status" value="1"/>
</dbReference>
<comment type="cofactor">
    <cofactor evidence="3">
        <name>pyridoxal 5'-phosphate</name>
        <dbReference type="ChEBI" id="CHEBI:597326"/>
    </cofactor>
</comment>
<keyword evidence="7" id="KW-1185">Reference proteome</keyword>
<organism evidence="6 7">
    <name type="scientific">Sulfoacidibacillus ferrooxidans</name>
    <dbReference type="NCBI Taxonomy" id="2005001"/>
    <lineage>
        <taxon>Bacteria</taxon>
        <taxon>Bacillati</taxon>
        <taxon>Bacillota</taxon>
        <taxon>Bacilli</taxon>
        <taxon>Bacillales</taxon>
        <taxon>Alicyclobacillaceae</taxon>
        <taxon>Sulfoacidibacillus</taxon>
    </lineage>
</organism>
<feature type="modified residue" description="N6-(pyridoxal phosphate)lysine" evidence="2 3">
    <location>
        <position position="47"/>
    </location>
</feature>
<proteinExistence type="inferred from homology"/>
<dbReference type="InterPro" id="IPR011078">
    <property type="entry name" value="PyrdxlP_homeostasis"/>
</dbReference>
<dbReference type="PANTHER" id="PTHR10146">
    <property type="entry name" value="PROLINE SYNTHETASE CO-TRANSCRIBED BACTERIAL HOMOLOG PROTEIN"/>
    <property type="match status" value="1"/>
</dbReference>
<protein>
    <recommendedName>
        <fullName evidence="2">Pyridoxal phosphate homeostasis protein</fullName>
        <shortName evidence="2">PLP homeostasis protein</shortName>
    </recommendedName>
</protein>
<comment type="function">
    <text evidence="2">Pyridoxal 5'-phosphate (PLP)-binding protein, which is involved in PLP homeostasis.</text>
</comment>
<sequence length="239" mass="27300">MIDDQSQVQHDMEQLVKRSADISKRIDSALHRANRMDEPIRIVAVTKYVDIDTVEKLTKVGYTDFGENRWQVAKSKVEAYRTSIWHFIGPLQRNKVRFVVPHFAFIHSVDRPELADEISREALNYGVRPNVLLQVNVSDEPQKSGIDPENAFSLVEHCAMLPGLRVLGFMAIGRNTEHAVESRADFRRLVLLRNDIQQKTGIILPELSMGMSKDFDIAVEEGATIVRIGRYLVNFDQEL</sequence>
<dbReference type="InterPro" id="IPR001608">
    <property type="entry name" value="Ala_racemase_N"/>
</dbReference>
<reference evidence="6" key="1">
    <citation type="submission" date="2022-03" db="EMBL/GenBank/DDBJ databases">
        <title>Draft Genome Sequence of Firmicute Strain S0AB, a Heterotrophic Iron/Sulfur-Oxidizing Extreme Acidophile.</title>
        <authorList>
            <person name="Vergara E."/>
            <person name="Pakostova E."/>
            <person name="Johnson D.B."/>
            <person name="Holmes D.S."/>
        </authorList>
    </citation>
    <scope>NUCLEOTIDE SEQUENCE</scope>
    <source>
        <strain evidence="6">S0AB</strain>
    </source>
</reference>
<dbReference type="GO" id="GO:0030170">
    <property type="term" value="F:pyridoxal phosphate binding"/>
    <property type="evidence" value="ECO:0007669"/>
    <property type="project" value="UniProtKB-UniRule"/>
</dbReference>
<evidence type="ECO:0000256" key="2">
    <source>
        <dbReference type="HAMAP-Rule" id="MF_02087"/>
    </source>
</evidence>
<feature type="domain" description="Alanine racemase N-terminal" evidence="5">
    <location>
        <begin position="35"/>
        <end position="232"/>
    </location>
</feature>
<evidence type="ECO:0000256" key="3">
    <source>
        <dbReference type="PIRSR" id="PIRSR004848-1"/>
    </source>
</evidence>
<dbReference type="Proteomes" id="UP001139263">
    <property type="component" value="Unassembled WGS sequence"/>
</dbReference>
<dbReference type="CDD" id="cd00635">
    <property type="entry name" value="PLPDE_III_YBL036c_like"/>
    <property type="match status" value="1"/>
</dbReference>
<dbReference type="PIRSF" id="PIRSF004848">
    <property type="entry name" value="YBL036c_PLPDEIII"/>
    <property type="match status" value="1"/>
</dbReference>
<evidence type="ECO:0000256" key="4">
    <source>
        <dbReference type="RuleBase" id="RU004514"/>
    </source>
</evidence>
<keyword evidence="1 2" id="KW-0663">Pyridoxal phosphate</keyword>
<gene>
    <name evidence="6" type="ORF">MM817_02497</name>
</gene>
<evidence type="ECO:0000259" key="5">
    <source>
        <dbReference type="Pfam" id="PF01168"/>
    </source>
</evidence>
<dbReference type="PROSITE" id="PS01211">
    <property type="entry name" value="UPF0001"/>
    <property type="match status" value="1"/>
</dbReference>
<accession>A0A9X1VAQ1</accession>
<dbReference type="Gene3D" id="3.20.20.10">
    <property type="entry name" value="Alanine racemase"/>
    <property type="match status" value="1"/>
</dbReference>
<dbReference type="InterPro" id="IPR029066">
    <property type="entry name" value="PLP-binding_barrel"/>
</dbReference>
<dbReference type="EMBL" id="JALBUF010000009">
    <property type="protein sequence ID" value="MCI0184202.1"/>
    <property type="molecule type" value="Genomic_DNA"/>
</dbReference>